<dbReference type="EMBL" id="JAUSUD010000001">
    <property type="protein sequence ID" value="MDQ0229173.1"/>
    <property type="molecule type" value="Genomic_DNA"/>
</dbReference>
<sequence>MNDKLTEVEFQEIICRRSNGKISFQQFLEELSLIGINEYEIEVASGQATYKGVHSEFKTDSQISLVISDTFNRNKALESISNIALPFLDFLKEIAASGIVSYRISIPEKKVTYFGIGNEQIEEQLQV</sequence>
<dbReference type="RefSeq" id="WP_307336404.1">
    <property type="nucleotide sequence ID" value="NZ_JAUSUD010000001.1"/>
</dbReference>
<organism evidence="1 2">
    <name type="scientific">Metabacillus malikii</name>
    <dbReference type="NCBI Taxonomy" id="1504265"/>
    <lineage>
        <taxon>Bacteria</taxon>
        <taxon>Bacillati</taxon>
        <taxon>Bacillota</taxon>
        <taxon>Bacilli</taxon>
        <taxon>Bacillales</taxon>
        <taxon>Bacillaceae</taxon>
        <taxon>Metabacillus</taxon>
    </lineage>
</organism>
<reference evidence="1 2" key="1">
    <citation type="submission" date="2023-07" db="EMBL/GenBank/DDBJ databases">
        <title>Genomic Encyclopedia of Type Strains, Phase IV (KMG-IV): sequencing the most valuable type-strain genomes for metagenomic binning, comparative biology and taxonomic classification.</title>
        <authorList>
            <person name="Goeker M."/>
        </authorList>
    </citation>
    <scope>NUCLEOTIDE SEQUENCE [LARGE SCALE GENOMIC DNA]</scope>
    <source>
        <strain evidence="1 2">DSM 29005</strain>
    </source>
</reference>
<protein>
    <submittedName>
        <fullName evidence="1">Uncharacterized protein YbcV (DUF1398 family)</fullName>
    </submittedName>
</protein>
<dbReference type="Proteomes" id="UP001234495">
    <property type="component" value="Unassembled WGS sequence"/>
</dbReference>
<name>A0ABT9ZC74_9BACI</name>
<evidence type="ECO:0000313" key="1">
    <source>
        <dbReference type="EMBL" id="MDQ0229173.1"/>
    </source>
</evidence>
<dbReference type="InterPro" id="IPR009833">
    <property type="entry name" value="DUF1398"/>
</dbReference>
<dbReference type="Gene3D" id="3.30.1810.10">
    <property type="entry name" value="YdfO-like"/>
    <property type="match status" value="1"/>
</dbReference>
<dbReference type="Pfam" id="PF07166">
    <property type="entry name" value="DUF1398"/>
    <property type="match status" value="1"/>
</dbReference>
<keyword evidence="2" id="KW-1185">Reference proteome</keyword>
<gene>
    <name evidence="1" type="ORF">J2S19_000423</name>
</gene>
<dbReference type="SUPFAM" id="SSF160419">
    <property type="entry name" value="YdfO-like"/>
    <property type="match status" value="1"/>
</dbReference>
<accession>A0ABT9ZC74</accession>
<evidence type="ECO:0000313" key="2">
    <source>
        <dbReference type="Proteomes" id="UP001234495"/>
    </source>
</evidence>
<dbReference type="InterPro" id="IPR036696">
    <property type="entry name" value="YdfO-like_sf"/>
</dbReference>
<comment type="caution">
    <text evidence="1">The sequence shown here is derived from an EMBL/GenBank/DDBJ whole genome shotgun (WGS) entry which is preliminary data.</text>
</comment>
<proteinExistence type="predicted"/>